<keyword evidence="22" id="KW-1185">Reference proteome</keyword>
<evidence type="ECO:0000259" key="20">
    <source>
        <dbReference type="PROSITE" id="PS50011"/>
    </source>
</evidence>
<dbReference type="GO" id="GO:0004674">
    <property type="term" value="F:protein serine/threonine kinase activity"/>
    <property type="evidence" value="ECO:0007669"/>
    <property type="project" value="UniProtKB-KW"/>
</dbReference>
<keyword evidence="15" id="KW-0675">Receptor</keyword>
<keyword evidence="6" id="KW-0808">Transferase</keyword>
<organism evidence="21 22">
    <name type="scientific">Trapa natans</name>
    <name type="common">Water chestnut</name>
    <dbReference type="NCBI Taxonomy" id="22666"/>
    <lineage>
        <taxon>Eukaryota</taxon>
        <taxon>Viridiplantae</taxon>
        <taxon>Streptophyta</taxon>
        <taxon>Embryophyta</taxon>
        <taxon>Tracheophyta</taxon>
        <taxon>Spermatophyta</taxon>
        <taxon>Magnoliopsida</taxon>
        <taxon>eudicotyledons</taxon>
        <taxon>Gunneridae</taxon>
        <taxon>Pentapetalae</taxon>
        <taxon>rosids</taxon>
        <taxon>malvids</taxon>
        <taxon>Myrtales</taxon>
        <taxon>Lythraceae</taxon>
        <taxon>Trapa</taxon>
    </lineage>
</organism>
<comment type="catalytic activity">
    <reaction evidence="18">
        <text>L-seryl-[protein] + ATP = O-phospho-L-seryl-[protein] + ADP + H(+)</text>
        <dbReference type="Rhea" id="RHEA:17989"/>
        <dbReference type="Rhea" id="RHEA-COMP:9863"/>
        <dbReference type="Rhea" id="RHEA-COMP:11604"/>
        <dbReference type="ChEBI" id="CHEBI:15378"/>
        <dbReference type="ChEBI" id="CHEBI:29999"/>
        <dbReference type="ChEBI" id="CHEBI:30616"/>
        <dbReference type="ChEBI" id="CHEBI:83421"/>
        <dbReference type="ChEBI" id="CHEBI:456216"/>
        <dbReference type="EC" id="2.7.11.1"/>
    </reaction>
</comment>
<comment type="subcellular location">
    <subcellularLocation>
        <location evidence="1">Membrane</location>
        <topology evidence="1">Single-pass type I membrane protein</topology>
    </subcellularLocation>
</comment>
<evidence type="ECO:0000256" key="1">
    <source>
        <dbReference type="ARBA" id="ARBA00004479"/>
    </source>
</evidence>
<dbReference type="EMBL" id="JAXQNO010000012">
    <property type="protein sequence ID" value="KAK4787143.1"/>
    <property type="molecule type" value="Genomic_DNA"/>
</dbReference>
<dbReference type="GO" id="GO:0016020">
    <property type="term" value="C:membrane"/>
    <property type="evidence" value="ECO:0007669"/>
    <property type="project" value="UniProtKB-SubCell"/>
</dbReference>
<feature type="domain" description="Protein kinase" evidence="20">
    <location>
        <begin position="672"/>
        <end position="947"/>
    </location>
</feature>
<keyword evidence="7 19" id="KW-0812">Transmembrane</keyword>
<dbReference type="FunFam" id="2.60.120.430:FF:000004">
    <property type="entry name" value="Putative leucine-rich repeat receptor-like serine/threonine-protein kinase"/>
    <property type="match status" value="1"/>
</dbReference>
<evidence type="ECO:0000256" key="9">
    <source>
        <dbReference type="ARBA" id="ARBA00022737"/>
    </source>
</evidence>
<dbReference type="Pfam" id="PF00560">
    <property type="entry name" value="LRR_1"/>
    <property type="match status" value="3"/>
</dbReference>
<keyword evidence="3" id="KW-0723">Serine/threonine-protein kinase</keyword>
<evidence type="ECO:0000256" key="11">
    <source>
        <dbReference type="ARBA" id="ARBA00022777"/>
    </source>
</evidence>
<keyword evidence="9" id="KW-0677">Repeat</keyword>
<comment type="caution">
    <text evidence="21">The sequence shown here is derived from an EMBL/GenBank/DDBJ whole genome shotgun (WGS) entry which is preliminary data.</text>
</comment>
<keyword evidence="10" id="KW-0547">Nucleotide-binding</keyword>
<evidence type="ECO:0000256" key="6">
    <source>
        <dbReference type="ARBA" id="ARBA00022679"/>
    </source>
</evidence>
<evidence type="ECO:0000313" key="21">
    <source>
        <dbReference type="EMBL" id="KAK4787143.1"/>
    </source>
</evidence>
<evidence type="ECO:0000256" key="17">
    <source>
        <dbReference type="ARBA" id="ARBA00047899"/>
    </source>
</evidence>
<dbReference type="GO" id="GO:0005524">
    <property type="term" value="F:ATP binding"/>
    <property type="evidence" value="ECO:0007669"/>
    <property type="project" value="UniProtKB-KW"/>
</dbReference>
<sequence length="1016" mass="112723">MKLRLALMEGKSQLVFLIVALSCFPLLGLVVSKLPQEEVDALKQITSTMGTKYWEFNPDTCQVLRVGLTPQPPQGANSSIQCQCNFPNDAFCHVVKIVLKGYNLPGSLPPELTKLSYLKEIDFAYNFLKGTIPREWASLQLTSISLLVNRLMGEIPMELGNVTSLTYLCLEANQFSGSIPSALGNLINLQTLILSSNQISGNMPLSFAGLINMTDLRINDNNFGGSIPNFIKDWKQLNRLEMHASGLEGPIPSEISELGTMLELRISDINGSNQLFPDLRNMTNLQKLVLRNCKLYGEIPAYIWMLEKLEVLDVSFNSLHGKIPATIDGKNLRFIFLSSNLLSGDVPDSILKVGSSVDLSYNNFTFQTSDKPTCRDDMNLHLNLFRSSSMESNMSGNLPCHEDFHCSSYSSCLNIDCGGKSATVKENDGNIFYEGDGDIEGGSAKFFLDENKYWGFSSTGDFMDDNNFQNVRYTVSLVGSNLNEFDSTARIAPISLTYFHYCLENGNYTVRLRFSEIQFTDDDTYSSLGKRIFDIYVQDKLVQKDFNIENEAGGVQKPVLKVLNVGVVNNHMEIRLIWGGKGTTRIPRRGVYGPIISAISIISDSKSCTSHHRHHIKPYIIAGICAACLLFIPLGLILRTKYSKGRKKGSKGLDIQTRTFSLKQLKAATDDFDPSSKIGEGGFGPVYKGELPDGTVIAVKQLSSRSRQGNREFLNEIGMISCLQHPNLVKLYGCCIEGDQLLLVYEYMENNSLARALFGQEYYQIHLDWSTRLRICTGIAKGLAFLHEESRLRIVHRDIKATNVLLDGDLNPKISDFGLARLEEEEKSHVSTKIAGTIGYMAPEYALWGHLSYKADVYSFGVLTLEIVSGRNNNCFVPGDDCTCLLDWACHLQQSSRLMELVDEKLKPELNLHEVETVVRVAIQCTNASASLRPTMSEVVSMLEGRIPVPESGSAASTYHEDIRFKALRSLQQEAQGHQNSLSGSGACTSNSAITLGTNSISSHKCFEITLDSKTS</sequence>
<keyword evidence="12" id="KW-0067">ATP-binding</keyword>
<comment type="catalytic activity">
    <reaction evidence="17">
        <text>L-threonyl-[protein] + ATP = O-phospho-L-threonyl-[protein] + ADP + H(+)</text>
        <dbReference type="Rhea" id="RHEA:46608"/>
        <dbReference type="Rhea" id="RHEA-COMP:11060"/>
        <dbReference type="Rhea" id="RHEA-COMP:11605"/>
        <dbReference type="ChEBI" id="CHEBI:15378"/>
        <dbReference type="ChEBI" id="CHEBI:30013"/>
        <dbReference type="ChEBI" id="CHEBI:30616"/>
        <dbReference type="ChEBI" id="CHEBI:61977"/>
        <dbReference type="ChEBI" id="CHEBI:456216"/>
        <dbReference type="EC" id="2.7.11.1"/>
    </reaction>
</comment>
<protein>
    <recommendedName>
        <fullName evidence="2">non-specific serine/threonine protein kinase</fullName>
        <ecNumber evidence="2">2.7.11.1</ecNumber>
    </recommendedName>
</protein>
<dbReference type="PANTHER" id="PTHR48006:SF72">
    <property type="entry name" value="LRR RECEPTOR-LIKE SERINE_THREONINE-PROTEIN KINASE RFK1-RELATED"/>
    <property type="match status" value="1"/>
</dbReference>
<dbReference type="InterPro" id="IPR000719">
    <property type="entry name" value="Prot_kinase_dom"/>
</dbReference>
<evidence type="ECO:0000256" key="13">
    <source>
        <dbReference type="ARBA" id="ARBA00022989"/>
    </source>
</evidence>
<dbReference type="InterPro" id="IPR032675">
    <property type="entry name" value="LRR_dom_sf"/>
</dbReference>
<evidence type="ECO:0000256" key="12">
    <source>
        <dbReference type="ARBA" id="ARBA00022840"/>
    </source>
</evidence>
<dbReference type="PANTHER" id="PTHR48006">
    <property type="entry name" value="LEUCINE-RICH REPEAT-CONTAINING PROTEIN DDB_G0281931-RELATED"/>
    <property type="match status" value="1"/>
</dbReference>
<dbReference type="InterPro" id="IPR011009">
    <property type="entry name" value="Kinase-like_dom_sf"/>
</dbReference>
<dbReference type="PROSITE" id="PS50011">
    <property type="entry name" value="PROTEIN_KINASE_DOM"/>
    <property type="match status" value="1"/>
</dbReference>
<dbReference type="Pfam" id="PF11721">
    <property type="entry name" value="Malectin"/>
    <property type="match status" value="1"/>
</dbReference>
<evidence type="ECO:0000256" key="8">
    <source>
        <dbReference type="ARBA" id="ARBA00022729"/>
    </source>
</evidence>
<dbReference type="SUPFAM" id="SSF52058">
    <property type="entry name" value="L domain-like"/>
    <property type="match status" value="1"/>
</dbReference>
<evidence type="ECO:0000313" key="22">
    <source>
        <dbReference type="Proteomes" id="UP001346149"/>
    </source>
</evidence>
<feature type="transmembrane region" description="Helical" evidence="19">
    <location>
        <begin position="619"/>
        <end position="638"/>
    </location>
</feature>
<dbReference type="FunFam" id="3.30.200.20:FF:000217">
    <property type="entry name" value="probable LRR receptor-like serine/threonine-protein kinase At1g53430"/>
    <property type="match status" value="1"/>
</dbReference>
<dbReference type="CDD" id="cd14066">
    <property type="entry name" value="STKc_IRAK"/>
    <property type="match status" value="1"/>
</dbReference>
<keyword evidence="13 19" id="KW-1133">Transmembrane helix</keyword>
<dbReference type="Gene3D" id="1.10.510.10">
    <property type="entry name" value="Transferase(Phosphotransferase) domain 1"/>
    <property type="match status" value="1"/>
</dbReference>
<dbReference type="Gene3D" id="3.30.200.20">
    <property type="entry name" value="Phosphorylase Kinase, domain 1"/>
    <property type="match status" value="1"/>
</dbReference>
<evidence type="ECO:0000256" key="19">
    <source>
        <dbReference type="SAM" id="Phobius"/>
    </source>
</evidence>
<dbReference type="InterPro" id="IPR008271">
    <property type="entry name" value="Ser/Thr_kinase_AS"/>
</dbReference>
<dbReference type="Gene3D" id="2.60.120.430">
    <property type="entry name" value="Galactose-binding lectin"/>
    <property type="match status" value="1"/>
</dbReference>
<dbReference type="InterPro" id="IPR001245">
    <property type="entry name" value="Ser-Thr/Tyr_kinase_cat_dom"/>
</dbReference>
<name>A0AAN7R618_TRANT</name>
<dbReference type="FunFam" id="3.80.10.10:FF:000433">
    <property type="entry name" value="Putative LRR receptor-like serine/threonine-protein kinase isoform A"/>
    <property type="match status" value="1"/>
</dbReference>
<dbReference type="PROSITE" id="PS51257">
    <property type="entry name" value="PROKAR_LIPOPROTEIN"/>
    <property type="match status" value="1"/>
</dbReference>
<keyword evidence="16" id="KW-0325">Glycoprotein</keyword>
<keyword evidence="5" id="KW-0433">Leucine-rich repeat</keyword>
<dbReference type="AlphaFoldDB" id="A0AAN7R618"/>
<dbReference type="FunFam" id="3.80.10.10:FF:000452">
    <property type="entry name" value="Probable LRR receptor-like serine/threonine-protein kinase RFK1"/>
    <property type="match status" value="1"/>
</dbReference>
<keyword evidence="8" id="KW-0732">Signal</keyword>
<dbReference type="InterPro" id="IPR021720">
    <property type="entry name" value="Malectin_dom"/>
</dbReference>
<evidence type="ECO:0000256" key="14">
    <source>
        <dbReference type="ARBA" id="ARBA00023136"/>
    </source>
</evidence>
<proteinExistence type="predicted"/>
<evidence type="ECO:0000256" key="16">
    <source>
        <dbReference type="ARBA" id="ARBA00023180"/>
    </source>
</evidence>
<dbReference type="InterPro" id="IPR051824">
    <property type="entry name" value="LRR_Rcpt-Like_S/T_Kinase"/>
</dbReference>
<dbReference type="Gene3D" id="3.80.10.10">
    <property type="entry name" value="Ribonuclease Inhibitor"/>
    <property type="match status" value="2"/>
</dbReference>
<evidence type="ECO:0000256" key="15">
    <source>
        <dbReference type="ARBA" id="ARBA00023170"/>
    </source>
</evidence>
<evidence type="ECO:0000256" key="7">
    <source>
        <dbReference type="ARBA" id="ARBA00022692"/>
    </source>
</evidence>
<gene>
    <name evidence="21" type="ORF">SAY86_010976</name>
</gene>
<accession>A0AAN7R618</accession>
<evidence type="ECO:0000256" key="18">
    <source>
        <dbReference type="ARBA" id="ARBA00048679"/>
    </source>
</evidence>
<keyword evidence="14 19" id="KW-0472">Membrane</keyword>
<dbReference type="SMART" id="SM00220">
    <property type="entry name" value="S_TKc"/>
    <property type="match status" value="1"/>
</dbReference>
<dbReference type="EC" id="2.7.11.1" evidence="2"/>
<evidence type="ECO:0000256" key="2">
    <source>
        <dbReference type="ARBA" id="ARBA00012513"/>
    </source>
</evidence>
<dbReference type="Proteomes" id="UP001346149">
    <property type="component" value="Unassembled WGS sequence"/>
</dbReference>
<keyword evidence="11" id="KW-0418">Kinase</keyword>
<keyword evidence="4" id="KW-0597">Phosphoprotein</keyword>
<dbReference type="FunFam" id="1.10.510.10:FF:000044">
    <property type="entry name" value="Putative LRR receptor-like serine/threonine-protein kinase"/>
    <property type="match status" value="1"/>
</dbReference>
<evidence type="ECO:0000256" key="10">
    <source>
        <dbReference type="ARBA" id="ARBA00022741"/>
    </source>
</evidence>
<evidence type="ECO:0000256" key="3">
    <source>
        <dbReference type="ARBA" id="ARBA00022527"/>
    </source>
</evidence>
<reference evidence="21 22" key="1">
    <citation type="journal article" date="2023" name="Hortic Res">
        <title>Pangenome of water caltrop reveals structural variations and asymmetric subgenome divergence after allopolyploidization.</title>
        <authorList>
            <person name="Zhang X."/>
            <person name="Chen Y."/>
            <person name="Wang L."/>
            <person name="Yuan Y."/>
            <person name="Fang M."/>
            <person name="Shi L."/>
            <person name="Lu R."/>
            <person name="Comes H.P."/>
            <person name="Ma Y."/>
            <person name="Chen Y."/>
            <person name="Huang G."/>
            <person name="Zhou Y."/>
            <person name="Zheng Z."/>
            <person name="Qiu Y."/>
        </authorList>
    </citation>
    <scope>NUCLEOTIDE SEQUENCE [LARGE SCALE GENOMIC DNA]</scope>
    <source>
        <strain evidence="21">F231</strain>
    </source>
</reference>
<dbReference type="SUPFAM" id="SSF56112">
    <property type="entry name" value="Protein kinase-like (PK-like)"/>
    <property type="match status" value="1"/>
</dbReference>
<dbReference type="Pfam" id="PF07714">
    <property type="entry name" value="PK_Tyr_Ser-Thr"/>
    <property type="match status" value="1"/>
</dbReference>
<dbReference type="InterPro" id="IPR001611">
    <property type="entry name" value="Leu-rich_rpt"/>
</dbReference>
<evidence type="ECO:0000256" key="5">
    <source>
        <dbReference type="ARBA" id="ARBA00022614"/>
    </source>
</evidence>
<dbReference type="PROSITE" id="PS00108">
    <property type="entry name" value="PROTEIN_KINASE_ST"/>
    <property type="match status" value="1"/>
</dbReference>
<evidence type="ECO:0000256" key="4">
    <source>
        <dbReference type="ARBA" id="ARBA00022553"/>
    </source>
</evidence>